<evidence type="ECO:0000256" key="1">
    <source>
        <dbReference type="ARBA" id="ARBA00004141"/>
    </source>
</evidence>
<dbReference type="PROSITE" id="PS00216">
    <property type="entry name" value="SUGAR_TRANSPORT_1"/>
    <property type="match status" value="1"/>
</dbReference>
<feature type="transmembrane region" description="Helical" evidence="5">
    <location>
        <begin position="209"/>
        <end position="230"/>
    </location>
</feature>
<keyword evidence="8" id="KW-1185">Reference proteome</keyword>
<dbReference type="GO" id="GO:0022857">
    <property type="term" value="F:transmembrane transporter activity"/>
    <property type="evidence" value="ECO:0007669"/>
    <property type="project" value="InterPro"/>
</dbReference>
<feature type="transmembrane region" description="Helical" evidence="5">
    <location>
        <begin position="114"/>
        <end position="131"/>
    </location>
</feature>
<dbReference type="PROSITE" id="PS50850">
    <property type="entry name" value="MFS"/>
    <property type="match status" value="1"/>
</dbReference>
<dbReference type="Pfam" id="PF07690">
    <property type="entry name" value="MFS_1"/>
    <property type="match status" value="1"/>
</dbReference>
<dbReference type="InterPro" id="IPR020846">
    <property type="entry name" value="MFS_dom"/>
</dbReference>
<keyword evidence="3 5" id="KW-1133">Transmembrane helix</keyword>
<evidence type="ECO:0000256" key="5">
    <source>
        <dbReference type="SAM" id="Phobius"/>
    </source>
</evidence>
<accession>A0AAN8WZ70</accession>
<organism evidence="7 8">
    <name type="scientific">Halocaridina rubra</name>
    <name type="common">Hawaiian red shrimp</name>
    <dbReference type="NCBI Taxonomy" id="373956"/>
    <lineage>
        <taxon>Eukaryota</taxon>
        <taxon>Metazoa</taxon>
        <taxon>Ecdysozoa</taxon>
        <taxon>Arthropoda</taxon>
        <taxon>Crustacea</taxon>
        <taxon>Multicrustacea</taxon>
        <taxon>Malacostraca</taxon>
        <taxon>Eumalacostraca</taxon>
        <taxon>Eucarida</taxon>
        <taxon>Decapoda</taxon>
        <taxon>Pleocyemata</taxon>
        <taxon>Caridea</taxon>
        <taxon>Atyoidea</taxon>
        <taxon>Atyidae</taxon>
        <taxon>Halocaridina</taxon>
    </lineage>
</organism>
<dbReference type="EMBL" id="JAXCGZ010017037">
    <property type="protein sequence ID" value="KAK7069065.1"/>
    <property type="molecule type" value="Genomic_DNA"/>
</dbReference>
<dbReference type="PANTHER" id="PTHR23507:SF1">
    <property type="entry name" value="FI18259P1-RELATED"/>
    <property type="match status" value="1"/>
</dbReference>
<dbReference type="AlphaFoldDB" id="A0AAN8WZ70"/>
<feature type="transmembrane region" description="Helical" evidence="5">
    <location>
        <begin position="84"/>
        <end position="102"/>
    </location>
</feature>
<feature type="transmembrane region" description="Helical" evidence="5">
    <location>
        <begin position="183"/>
        <end position="203"/>
    </location>
</feature>
<comment type="caution">
    <text evidence="7">The sequence shown here is derived from an EMBL/GenBank/DDBJ whole genome shotgun (WGS) entry which is preliminary data.</text>
</comment>
<dbReference type="InterPro" id="IPR036259">
    <property type="entry name" value="MFS_trans_sf"/>
</dbReference>
<protein>
    <recommendedName>
        <fullName evidence="6">Major facilitator superfamily (MFS) profile domain-containing protein</fullName>
    </recommendedName>
</protein>
<comment type="subcellular location">
    <subcellularLocation>
        <location evidence="1">Membrane</location>
        <topology evidence="1">Multi-pass membrane protein</topology>
    </subcellularLocation>
</comment>
<evidence type="ECO:0000256" key="2">
    <source>
        <dbReference type="ARBA" id="ARBA00022692"/>
    </source>
</evidence>
<feature type="transmembrane region" description="Helical" evidence="5">
    <location>
        <begin position="143"/>
        <end position="163"/>
    </location>
</feature>
<feature type="non-terminal residue" evidence="7">
    <location>
        <position position="316"/>
    </location>
</feature>
<proteinExistence type="predicted"/>
<gene>
    <name evidence="7" type="ORF">SK128_028337</name>
</gene>
<evidence type="ECO:0000313" key="8">
    <source>
        <dbReference type="Proteomes" id="UP001381693"/>
    </source>
</evidence>
<keyword evidence="4 5" id="KW-0472">Membrane</keyword>
<dbReference type="Gene3D" id="1.20.1250.20">
    <property type="entry name" value="MFS general substrate transporter like domains"/>
    <property type="match status" value="1"/>
</dbReference>
<dbReference type="InterPro" id="IPR005829">
    <property type="entry name" value="Sugar_transporter_CS"/>
</dbReference>
<reference evidence="7 8" key="1">
    <citation type="submission" date="2023-11" db="EMBL/GenBank/DDBJ databases">
        <title>Halocaridina rubra genome assembly.</title>
        <authorList>
            <person name="Smith C."/>
        </authorList>
    </citation>
    <scope>NUCLEOTIDE SEQUENCE [LARGE SCALE GENOMIC DNA]</scope>
    <source>
        <strain evidence="7">EP-1</strain>
        <tissue evidence="7">Whole</tissue>
    </source>
</reference>
<sequence>MASRQPPPPPQTFWQRVKAFFRTISVEPVMLLDGMAFSNMVVLVETLQMDKVCLIHLNQTREVCDNISEYDDIKKATTTKVSEFAMYNGIILAVIPLFFILFMGAWSDRYGRKVPLCISTTGHVLYALGYLVTSAVDSWPVEYLWFVSLLDSLGGGAVCFLTAANSYMSDVTSEAERTARLGLANSLWFLGGPVGTLMGKYIFDAGGYQVLFGTSLAMSLAALLYIIFYLPESHGVFANVAKLEKKLPPKQSLRLRESVAWVYGIDKGDKKRDVMKTNSVFKKAKHITVSQMVKDFFNPQRFLESLKCTFKKRDGH</sequence>
<evidence type="ECO:0000256" key="3">
    <source>
        <dbReference type="ARBA" id="ARBA00022989"/>
    </source>
</evidence>
<dbReference type="PANTHER" id="PTHR23507">
    <property type="entry name" value="ZGC:174356"/>
    <property type="match status" value="1"/>
</dbReference>
<feature type="domain" description="Major facilitator superfamily (MFS) profile" evidence="6">
    <location>
        <begin position="31"/>
        <end position="316"/>
    </location>
</feature>
<dbReference type="InterPro" id="IPR011701">
    <property type="entry name" value="MFS"/>
</dbReference>
<evidence type="ECO:0000259" key="6">
    <source>
        <dbReference type="PROSITE" id="PS50850"/>
    </source>
</evidence>
<evidence type="ECO:0000256" key="4">
    <source>
        <dbReference type="ARBA" id="ARBA00023136"/>
    </source>
</evidence>
<dbReference type="Proteomes" id="UP001381693">
    <property type="component" value="Unassembled WGS sequence"/>
</dbReference>
<evidence type="ECO:0000313" key="7">
    <source>
        <dbReference type="EMBL" id="KAK7069065.1"/>
    </source>
</evidence>
<dbReference type="SUPFAM" id="SSF103473">
    <property type="entry name" value="MFS general substrate transporter"/>
    <property type="match status" value="1"/>
</dbReference>
<dbReference type="GO" id="GO:0016020">
    <property type="term" value="C:membrane"/>
    <property type="evidence" value="ECO:0007669"/>
    <property type="project" value="UniProtKB-SubCell"/>
</dbReference>
<keyword evidence="2 5" id="KW-0812">Transmembrane</keyword>
<name>A0AAN8WZ70_HALRR</name>